<evidence type="ECO:0000313" key="2">
    <source>
        <dbReference type="Proteomes" id="UP000175684"/>
    </source>
</evidence>
<reference evidence="1 2" key="1">
    <citation type="submission" date="2016-07" db="EMBL/GenBank/DDBJ databases">
        <title>Draft Genome Sequence of Bifidobacterium adolescentis strain Km 4.</title>
        <authorList>
            <person name="Danilenko V.N."/>
        </authorList>
    </citation>
    <scope>NUCLEOTIDE SEQUENCE [LARGE SCALE GENOMIC DNA]</scope>
    <source>
        <strain evidence="1 2">Km 4</strain>
    </source>
</reference>
<proteinExistence type="predicted"/>
<gene>
    <name evidence="1" type="ORF">BBK15_05715</name>
</gene>
<accession>A0A1E7Y0F7</accession>
<protein>
    <submittedName>
        <fullName evidence="1">GDSL family lipase</fullName>
    </submittedName>
</protein>
<dbReference type="AlphaFoldDB" id="A0A1E7Y0F7"/>
<comment type="caution">
    <text evidence="1">The sequence shown here is derived from an EMBL/GenBank/DDBJ whole genome shotgun (WGS) entry which is preliminary data.</text>
</comment>
<evidence type="ECO:0000313" key="1">
    <source>
        <dbReference type="EMBL" id="OFA35046.1"/>
    </source>
</evidence>
<dbReference type="AntiFam" id="ANF00095">
    <property type="entry name" value="Shadow ORF (opposite ABC transporters)"/>
</dbReference>
<organism evidence="1 2">
    <name type="scientific">Bifidobacterium adolescentis</name>
    <dbReference type="NCBI Taxonomy" id="1680"/>
    <lineage>
        <taxon>Bacteria</taxon>
        <taxon>Bacillati</taxon>
        <taxon>Actinomycetota</taxon>
        <taxon>Actinomycetes</taxon>
        <taxon>Bifidobacteriales</taxon>
        <taxon>Bifidobacteriaceae</taxon>
        <taxon>Bifidobacterium</taxon>
    </lineage>
</organism>
<dbReference type="EMBL" id="MAXD01000003">
    <property type="protein sequence ID" value="OFA35046.1"/>
    <property type="molecule type" value="Genomic_DNA"/>
</dbReference>
<dbReference type="Proteomes" id="UP000175684">
    <property type="component" value="Unassembled WGS sequence"/>
</dbReference>
<name>A0A1E7Y0F7_BIFAD</name>
<sequence>MAEASCACAVASWAAVAKSHIDQRLHWIGRVLDEFGGEFHVLLGGEVGHQIVELEYESDVVAPVIGQLLRVEVRDVDAVDDDLAFGIRVHAAQDVEHRRFAGSG</sequence>